<dbReference type="CDD" id="cd00093">
    <property type="entry name" value="HTH_XRE"/>
    <property type="match status" value="1"/>
</dbReference>
<comment type="caution">
    <text evidence="2">The sequence shown here is derived from an EMBL/GenBank/DDBJ whole genome shotgun (WGS) entry which is preliminary data.</text>
</comment>
<dbReference type="Proteomes" id="UP000305654">
    <property type="component" value="Unassembled WGS sequence"/>
</dbReference>
<feature type="domain" description="HTH cro/C1-type" evidence="1">
    <location>
        <begin position="63"/>
        <end position="116"/>
    </location>
</feature>
<dbReference type="OrthoDB" id="9796786at2"/>
<dbReference type="InterPro" id="IPR010982">
    <property type="entry name" value="Lambda_DNA-bd_dom_sf"/>
</dbReference>
<dbReference type="EMBL" id="VCDI01000020">
    <property type="protein sequence ID" value="TLU70470.1"/>
    <property type="molecule type" value="Genomic_DNA"/>
</dbReference>
<accession>A0A5R9IYB8</accession>
<dbReference type="SMART" id="SM00530">
    <property type="entry name" value="HTH_XRE"/>
    <property type="match status" value="1"/>
</dbReference>
<organism evidence="2 3">
    <name type="scientific">Lichenicoccus roseus</name>
    <dbReference type="NCBI Taxonomy" id="2683649"/>
    <lineage>
        <taxon>Bacteria</taxon>
        <taxon>Pseudomonadati</taxon>
        <taxon>Pseudomonadota</taxon>
        <taxon>Alphaproteobacteria</taxon>
        <taxon>Acetobacterales</taxon>
        <taxon>Acetobacteraceae</taxon>
        <taxon>Lichenicoccus</taxon>
    </lineage>
</organism>
<dbReference type="Pfam" id="PF01381">
    <property type="entry name" value="HTH_3"/>
    <property type="match status" value="1"/>
</dbReference>
<dbReference type="InterPro" id="IPR001387">
    <property type="entry name" value="Cro/C1-type_HTH"/>
</dbReference>
<dbReference type="RefSeq" id="WP_138328164.1">
    <property type="nucleotide sequence ID" value="NZ_VCDI01000020.1"/>
</dbReference>
<reference evidence="2 3" key="1">
    <citation type="submission" date="2019-05" db="EMBL/GenBank/DDBJ databases">
        <authorList>
            <person name="Pankratov T."/>
            <person name="Grouzdev D."/>
        </authorList>
    </citation>
    <scope>NUCLEOTIDE SEQUENCE [LARGE SCALE GENOMIC DNA]</scope>
    <source>
        <strain evidence="2 3">KEBCLARHB70R</strain>
    </source>
</reference>
<keyword evidence="3" id="KW-1185">Reference proteome</keyword>
<dbReference type="GO" id="GO:0006355">
    <property type="term" value="P:regulation of DNA-templated transcription"/>
    <property type="evidence" value="ECO:0007669"/>
    <property type="project" value="InterPro"/>
</dbReference>
<dbReference type="GO" id="GO:0001046">
    <property type="term" value="F:core promoter sequence-specific DNA binding"/>
    <property type="evidence" value="ECO:0007669"/>
    <property type="project" value="TreeGrafter"/>
</dbReference>
<dbReference type="AlphaFoldDB" id="A0A5R9IYB8"/>
<dbReference type="PROSITE" id="PS50943">
    <property type="entry name" value="HTH_CROC1"/>
    <property type="match status" value="1"/>
</dbReference>
<dbReference type="PANTHER" id="PTHR40455:SF1">
    <property type="entry name" value="ANTITOXIN HIGA"/>
    <property type="match status" value="1"/>
</dbReference>
<evidence type="ECO:0000313" key="3">
    <source>
        <dbReference type="Proteomes" id="UP000305654"/>
    </source>
</evidence>
<gene>
    <name evidence="2" type="ORF">FE263_21835</name>
</gene>
<protein>
    <submittedName>
        <fullName evidence="2">Helix-turn-helix domain-containing protein</fullName>
    </submittedName>
</protein>
<dbReference type="PANTHER" id="PTHR40455">
    <property type="entry name" value="ANTITOXIN HIGA"/>
    <property type="match status" value="1"/>
</dbReference>
<evidence type="ECO:0000259" key="1">
    <source>
        <dbReference type="PROSITE" id="PS50943"/>
    </source>
</evidence>
<dbReference type="SUPFAM" id="SSF47413">
    <property type="entry name" value="lambda repressor-like DNA-binding domains"/>
    <property type="match status" value="1"/>
</dbReference>
<proteinExistence type="predicted"/>
<name>A0A5R9IYB8_9PROT</name>
<dbReference type="InterPro" id="IPR039060">
    <property type="entry name" value="Antitox_HigA"/>
</dbReference>
<evidence type="ECO:0000313" key="2">
    <source>
        <dbReference type="EMBL" id="TLU70470.1"/>
    </source>
</evidence>
<dbReference type="Gene3D" id="1.10.260.40">
    <property type="entry name" value="lambda repressor-like DNA-binding domains"/>
    <property type="match status" value="1"/>
</dbReference>
<sequence>MDIRPVKDEASYDWALQEIERYFTHPPEPSTPQADRFDVLTALLSAYEADMHPVPDVSPVEVIRFVMKQNGYTQSELATVLGSRSRASEVLRGRRSLSVEMIAALSRAWSIPAGALLPNRAAA</sequence>